<proteinExistence type="predicted"/>
<evidence type="ECO:0000256" key="1">
    <source>
        <dbReference type="SAM" id="Phobius"/>
    </source>
</evidence>
<dbReference type="Proteomes" id="UP001054889">
    <property type="component" value="Unassembled WGS sequence"/>
</dbReference>
<dbReference type="Pfam" id="PF13966">
    <property type="entry name" value="zf-RVT"/>
    <property type="match status" value="1"/>
</dbReference>
<evidence type="ECO:0000259" key="2">
    <source>
        <dbReference type="Pfam" id="PF13966"/>
    </source>
</evidence>
<evidence type="ECO:0000313" key="4">
    <source>
        <dbReference type="Proteomes" id="UP001054889"/>
    </source>
</evidence>
<dbReference type="PANTHER" id="PTHR36617:SF17">
    <property type="entry name" value="OS01G0114800 PROTEIN"/>
    <property type="match status" value="1"/>
</dbReference>
<keyword evidence="4" id="KW-1185">Reference proteome</keyword>
<feature type="transmembrane region" description="Helical" evidence="1">
    <location>
        <begin position="227"/>
        <end position="246"/>
    </location>
</feature>
<comment type="caution">
    <text evidence="3">The sequence shown here is derived from an EMBL/GenBank/DDBJ whole genome shotgun (WGS) entry which is preliminary data.</text>
</comment>
<dbReference type="EMBL" id="BQKI01000086">
    <property type="protein sequence ID" value="GJN35088.1"/>
    <property type="molecule type" value="Genomic_DNA"/>
</dbReference>
<keyword evidence="1" id="KW-0812">Transmembrane</keyword>
<keyword evidence="1" id="KW-0472">Membrane</keyword>
<dbReference type="AlphaFoldDB" id="A0AAV5FJL5"/>
<reference evidence="3" key="2">
    <citation type="submission" date="2021-12" db="EMBL/GenBank/DDBJ databases">
        <title>Resequencing data analysis of finger millet.</title>
        <authorList>
            <person name="Hatakeyama M."/>
            <person name="Aluri S."/>
            <person name="Balachadran M.T."/>
            <person name="Sivarajan S.R."/>
            <person name="Poveda L."/>
            <person name="Shimizu-Inatsugi R."/>
            <person name="Schlapbach R."/>
            <person name="Sreeman S.M."/>
            <person name="Shimizu K.K."/>
        </authorList>
    </citation>
    <scope>NUCLEOTIDE SEQUENCE</scope>
</reference>
<accession>A0AAV5FJL5</accession>
<evidence type="ECO:0000313" key="3">
    <source>
        <dbReference type="EMBL" id="GJN35088.1"/>
    </source>
</evidence>
<gene>
    <name evidence="3" type="primary">gb23821</name>
    <name evidence="3" type="ORF">PR202_gb23821</name>
</gene>
<protein>
    <recommendedName>
        <fullName evidence="2">Reverse transcriptase zinc-binding domain-containing protein</fullName>
    </recommendedName>
</protein>
<dbReference type="PANTHER" id="PTHR36617">
    <property type="entry name" value="PROTEIN, PUTATIVE-RELATED"/>
    <property type="match status" value="1"/>
</dbReference>
<name>A0AAV5FJL5_ELECO</name>
<sequence length="250" mass="28921">MASEVGNGSSTLFWTDRWLHGKSINKLAPRLFAAVSVRRRKDRTVLEALTNMNWVLDITGALTVGVLIEYLQLWDLLEDRPLQPDVEDVHYWRLSLDGRYSAMATYESLFQGATQFGPWERIWKSCAPPKCRFFLWLVAHKRCWTVDRLARHGLPHKEQCLLCDQEEESIDHLLVSCVFSRQFWFHLFRQVGLQAYSPQPGTTSFFYWCENTSMAANGLAREGINSLIVLGAWILWNIVITVFLMAKHPT</sequence>
<keyword evidence="1" id="KW-1133">Transmembrane helix</keyword>
<feature type="domain" description="Reverse transcriptase zinc-binding" evidence="2">
    <location>
        <begin position="100"/>
        <end position="184"/>
    </location>
</feature>
<organism evidence="3 4">
    <name type="scientific">Eleusine coracana subsp. coracana</name>
    <dbReference type="NCBI Taxonomy" id="191504"/>
    <lineage>
        <taxon>Eukaryota</taxon>
        <taxon>Viridiplantae</taxon>
        <taxon>Streptophyta</taxon>
        <taxon>Embryophyta</taxon>
        <taxon>Tracheophyta</taxon>
        <taxon>Spermatophyta</taxon>
        <taxon>Magnoliopsida</taxon>
        <taxon>Liliopsida</taxon>
        <taxon>Poales</taxon>
        <taxon>Poaceae</taxon>
        <taxon>PACMAD clade</taxon>
        <taxon>Chloridoideae</taxon>
        <taxon>Cynodonteae</taxon>
        <taxon>Eleusininae</taxon>
        <taxon>Eleusine</taxon>
    </lineage>
</organism>
<reference evidence="3" key="1">
    <citation type="journal article" date="2018" name="DNA Res.">
        <title>Multiple hybrid de novo genome assembly of finger millet, an orphan allotetraploid crop.</title>
        <authorList>
            <person name="Hatakeyama M."/>
            <person name="Aluri S."/>
            <person name="Balachadran M.T."/>
            <person name="Sivarajan S.R."/>
            <person name="Patrignani A."/>
            <person name="Gruter S."/>
            <person name="Poveda L."/>
            <person name="Shimizu-Inatsugi R."/>
            <person name="Baeten J."/>
            <person name="Francoijs K.J."/>
            <person name="Nataraja K.N."/>
            <person name="Reddy Y.A.N."/>
            <person name="Phadnis S."/>
            <person name="Ravikumar R.L."/>
            <person name="Schlapbach R."/>
            <person name="Sreeman S.M."/>
            <person name="Shimizu K.K."/>
        </authorList>
    </citation>
    <scope>NUCLEOTIDE SEQUENCE</scope>
</reference>
<dbReference type="InterPro" id="IPR026960">
    <property type="entry name" value="RVT-Znf"/>
</dbReference>